<dbReference type="PANTHER" id="PTHR30348">
    <property type="entry name" value="UNCHARACTERIZED PROTEIN YECE"/>
    <property type="match status" value="1"/>
</dbReference>
<dbReference type="AlphaFoldDB" id="A0A4R7V1S1"/>
<reference evidence="1 2" key="1">
    <citation type="submission" date="2019-03" db="EMBL/GenBank/DDBJ databases">
        <title>Genomic analyses of the natural microbiome of Caenorhabditis elegans.</title>
        <authorList>
            <person name="Samuel B."/>
        </authorList>
    </citation>
    <scope>NUCLEOTIDE SEQUENCE [LARGE SCALE GENOMIC DNA]</scope>
    <source>
        <strain evidence="1 2">BIGb0525</strain>
    </source>
</reference>
<dbReference type="Pfam" id="PF01904">
    <property type="entry name" value="DUF72"/>
    <property type="match status" value="1"/>
</dbReference>
<proteinExistence type="predicted"/>
<dbReference type="InterPro" id="IPR036520">
    <property type="entry name" value="UPF0759_sf"/>
</dbReference>
<dbReference type="PANTHER" id="PTHR30348:SF14">
    <property type="entry name" value="BLR8050 PROTEIN"/>
    <property type="match status" value="1"/>
</dbReference>
<dbReference type="InterPro" id="IPR002763">
    <property type="entry name" value="DUF72"/>
</dbReference>
<sequence>MIYAGCAGWSLGREHWPAFPVEGSHLQRYAARLNSVEINSSFYRPHRRQTYERWANGVPEAFRFSVKMPKHITHELRLAGCEAALDRFLAECGGLGEHLGCLLVQLPPSLVFEEASADAFFTTLRERFSGAVVLEPRHESWVSGESMLTTHQIARAAVDPSRISRDVAPSGWTRTQYWRLHGSPRIYHSAYDSTYLLNLAHALQSAAAAGAATWCIFDNTASGAALGNALTLATLTADWEQICAAVKLNPAKKPSP</sequence>
<accession>A0A4R7V1S1</accession>
<name>A0A4R7V1S1_9PSED</name>
<evidence type="ECO:0000313" key="1">
    <source>
        <dbReference type="EMBL" id="TDV42487.1"/>
    </source>
</evidence>
<organism evidence="1 2">
    <name type="scientific">Pseudomonas helmanticensis</name>
    <dbReference type="NCBI Taxonomy" id="1471381"/>
    <lineage>
        <taxon>Bacteria</taxon>
        <taxon>Pseudomonadati</taxon>
        <taxon>Pseudomonadota</taxon>
        <taxon>Gammaproteobacteria</taxon>
        <taxon>Pseudomonadales</taxon>
        <taxon>Pseudomonadaceae</taxon>
        <taxon>Pseudomonas</taxon>
    </lineage>
</organism>
<dbReference type="Proteomes" id="UP000295804">
    <property type="component" value="Unassembled WGS sequence"/>
</dbReference>
<dbReference type="SUPFAM" id="SSF117396">
    <property type="entry name" value="TM1631-like"/>
    <property type="match status" value="1"/>
</dbReference>
<comment type="caution">
    <text evidence="1">The sequence shown here is derived from an EMBL/GenBank/DDBJ whole genome shotgun (WGS) entry which is preliminary data.</text>
</comment>
<dbReference type="Gene3D" id="3.20.20.410">
    <property type="entry name" value="Protein of unknown function UPF0759"/>
    <property type="match status" value="1"/>
</dbReference>
<protein>
    <submittedName>
        <fullName evidence="1">Uncharacterized protein YecE (DUF72 family)</fullName>
    </submittedName>
</protein>
<dbReference type="RefSeq" id="WP_134177164.1">
    <property type="nucleotide sequence ID" value="NZ_SOCQ01000014.1"/>
</dbReference>
<dbReference type="EMBL" id="SOCQ01000014">
    <property type="protein sequence ID" value="TDV42487.1"/>
    <property type="molecule type" value="Genomic_DNA"/>
</dbReference>
<evidence type="ECO:0000313" key="2">
    <source>
        <dbReference type="Proteomes" id="UP000295804"/>
    </source>
</evidence>
<gene>
    <name evidence="1" type="ORF">EDF87_114129</name>
</gene>